<gene>
    <name evidence="3" type="ordered locus">Acid_5335</name>
</gene>
<dbReference type="Pfam" id="PF13424">
    <property type="entry name" value="TPR_12"/>
    <property type="match status" value="2"/>
</dbReference>
<dbReference type="SUPFAM" id="SSF48452">
    <property type="entry name" value="TPR-like"/>
    <property type="match status" value="2"/>
</dbReference>
<organism evidence="3">
    <name type="scientific">Solibacter usitatus (strain Ellin6076)</name>
    <dbReference type="NCBI Taxonomy" id="234267"/>
    <lineage>
        <taxon>Bacteria</taxon>
        <taxon>Pseudomonadati</taxon>
        <taxon>Acidobacteriota</taxon>
        <taxon>Terriglobia</taxon>
        <taxon>Bryobacterales</taxon>
        <taxon>Solibacteraceae</taxon>
        <taxon>Candidatus Solibacter</taxon>
    </lineage>
</organism>
<dbReference type="KEGG" id="sus:Acid_5335"/>
<proteinExistence type="predicted"/>
<dbReference type="SMART" id="SM00028">
    <property type="entry name" value="TPR"/>
    <property type="match status" value="3"/>
</dbReference>
<dbReference type="InterPro" id="IPR011990">
    <property type="entry name" value="TPR-like_helical_dom_sf"/>
</dbReference>
<name>Q01VN1_SOLUE</name>
<dbReference type="STRING" id="234267.Acid_5335"/>
<dbReference type="InterPro" id="IPR019734">
    <property type="entry name" value="TPR_rpt"/>
</dbReference>
<dbReference type="AlphaFoldDB" id="Q01VN1"/>
<protein>
    <submittedName>
        <fullName evidence="3">Tetratricopeptide TPR_2 repeat protein</fullName>
    </submittedName>
</protein>
<evidence type="ECO:0000313" key="3">
    <source>
        <dbReference type="EMBL" id="ABJ86284.1"/>
    </source>
</evidence>
<dbReference type="PANTHER" id="PTHR45641:SF19">
    <property type="entry name" value="NEPHROCYSTIN-3"/>
    <property type="match status" value="1"/>
</dbReference>
<dbReference type="PANTHER" id="PTHR45641">
    <property type="entry name" value="TETRATRICOPEPTIDE REPEAT PROTEIN (AFU_ORTHOLOGUE AFUA_6G03870)"/>
    <property type="match status" value="1"/>
</dbReference>
<dbReference type="Pfam" id="PF13374">
    <property type="entry name" value="TPR_10"/>
    <property type="match status" value="1"/>
</dbReference>
<dbReference type="EMBL" id="CP000473">
    <property type="protein sequence ID" value="ABJ86284.1"/>
    <property type="molecule type" value="Genomic_DNA"/>
</dbReference>
<dbReference type="InParanoid" id="Q01VN1"/>
<keyword evidence="1" id="KW-0677">Repeat</keyword>
<evidence type="ECO:0000256" key="1">
    <source>
        <dbReference type="ARBA" id="ARBA00022737"/>
    </source>
</evidence>
<dbReference type="HOGENOM" id="CLU_966115_0_0_0"/>
<dbReference type="Gene3D" id="1.25.40.10">
    <property type="entry name" value="Tetratricopeptide repeat domain"/>
    <property type="match status" value="3"/>
</dbReference>
<keyword evidence="2" id="KW-0802">TPR repeat</keyword>
<evidence type="ECO:0000256" key="2">
    <source>
        <dbReference type="ARBA" id="ARBA00022803"/>
    </source>
</evidence>
<reference evidence="3" key="1">
    <citation type="submission" date="2006-10" db="EMBL/GenBank/DDBJ databases">
        <title>Complete sequence of Solibacter usitatus Ellin6076.</title>
        <authorList>
            <consortium name="US DOE Joint Genome Institute"/>
            <person name="Copeland A."/>
            <person name="Lucas S."/>
            <person name="Lapidus A."/>
            <person name="Barry K."/>
            <person name="Detter J.C."/>
            <person name="Glavina del Rio T."/>
            <person name="Hammon N."/>
            <person name="Israni S."/>
            <person name="Dalin E."/>
            <person name="Tice H."/>
            <person name="Pitluck S."/>
            <person name="Thompson L.S."/>
            <person name="Brettin T."/>
            <person name="Bruce D."/>
            <person name="Han C."/>
            <person name="Tapia R."/>
            <person name="Gilna P."/>
            <person name="Schmutz J."/>
            <person name="Larimer F."/>
            <person name="Land M."/>
            <person name="Hauser L."/>
            <person name="Kyrpides N."/>
            <person name="Mikhailova N."/>
            <person name="Janssen P.H."/>
            <person name="Kuske C.R."/>
            <person name="Richardson P."/>
        </authorList>
    </citation>
    <scope>NUCLEOTIDE SEQUENCE</scope>
    <source>
        <strain evidence="3">Ellin6076</strain>
    </source>
</reference>
<sequence>MYEQALQRRRKEFGAADPRTAQAARDLGLFLAGIGDPAAARPALAEAVRIDEQAFGAAALQTLADVTELAAVSPPTASEPLWRRATAAQDPGIAIRAWMALGALRSTAGRRAGAAACYRKALARQEEAAGKDSPAIPAVLQALAEVVETRDAIPLLQRALIVGRATQGPHHPSNALIEAALSAKLLAAGRTDDALRAAADALTIDQETLGIDHPRTARVMTALARVLQAQQQIERAESMYRLALSIDENAYGRAHPETRTDVRTLAKFLRDTGRPLEAAELEKGAAAR</sequence>
<accession>Q01VN1</accession>
<dbReference type="eggNOG" id="COG0457">
    <property type="taxonomic scope" value="Bacteria"/>
</dbReference>